<keyword evidence="1" id="KW-0472">Membrane</keyword>
<keyword evidence="1" id="KW-0812">Transmembrane</keyword>
<reference evidence="3" key="1">
    <citation type="submission" date="2021-01" db="UniProtKB">
        <authorList>
            <consortium name="EnsemblMetazoa"/>
        </authorList>
    </citation>
    <scope>IDENTIFICATION</scope>
</reference>
<feature type="transmembrane region" description="Helical" evidence="1">
    <location>
        <begin position="267"/>
        <end position="286"/>
    </location>
</feature>
<dbReference type="EnsemblMetazoa" id="CLYHEMT003663.1">
    <property type="protein sequence ID" value="CLYHEMP003663.1"/>
    <property type="gene ID" value="CLYHEMG003663"/>
</dbReference>
<accession>A0A7M5WJ68</accession>
<dbReference type="AlphaFoldDB" id="A0A7M5WJ68"/>
<protein>
    <submittedName>
        <fullName evidence="3">Uncharacterized protein</fullName>
    </submittedName>
</protein>
<evidence type="ECO:0000256" key="1">
    <source>
        <dbReference type="SAM" id="Phobius"/>
    </source>
</evidence>
<name>A0A7M5WJ68_9CNID</name>
<evidence type="ECO:0000313" key="3">
    <source>
        <dbReference type="EnsemblMetazoa" id="CLYHEMP003663.1"/>
    </source>
</evidence>
<organism evidence="3 4">
    <name type="scientific">Clytia hemisphaerica</name>
    <dbReference type="NCBI Taxonomy" id="252671"/>
    <lineage>
        <taxon>Eukaryota</taxon>
        <taxon>Metazoa</taxon>
        <taxon>Cnidaria</taxon>
        <taxon>Hydrozoa</taxon>
        <taxon>Hydroidolina</taxon>
        <taxon>Leptothecata</taxon>
        <taxon>Obeliida</taxon>
        <taxon>Clytiidae</taxon>
        <taxon>Clytia</taxon>
    </lineage>
</organism>
<sequence>MGDTLPLHQTLSILSLFLLVTSLSISSYTQTQSDWMKTKLILKTKPFGEFITRKYFPKTEEDDLIPDFENKTQEDKDSQCDFLENFRETLLKYDNGKMKIDVNIGLKDMCMFIMFTGFKTYSEILPQFYSCKKFEFLNSVEEETANKVWDEDSWSRKMFDSTIDVIDEVSDLTVAGISFTIVAVLTAFFKTPLIRNFLKNRNIFQAMCAFCTFGASVAYTWAIVLFLHQFDPADILTKARTRAIDKKNEASDFWKTSRVKQNNGKSFYLLVGADAILVLVLIMSVVEYLSSRVVRRVPEEDMQMSREKLMAFDHGSDDSILS</sequence>
<dbReference type="RefSeq" id="XP_066910174.1">
    <property type="nucleotide sequence ID" value="XM_067054073.1"/>
</dbReference>
<feature type="transmembrane region" description="Helical" evidence="1">
    <location>
        <begin position="172"/>
        <end position="191"/>
    </location>
</feature>
<feature type="signal peptide" evidence="2">
    <location>
        <begin position="1"/>
        <end position="22"/>
    </location>
</feature>
<feature type="chain" id="PRO_5029765532" evidence="2">
    <location>
        <begin position="23"/>
        <end position="322"/>
    </location>
</feature>
<feature type="transmembrane region" description="Helical" evidence="1">
    <location>
        <begin position="203"/>
        <end position="227"/>
    </location>
</feature>
<keyword evidence="1" id="KW-1133">Transmembrane helix</keyword>
<evidence type="ECO:0000256" key="2">
    <source>
        <dbReference type="SAM" id="SignalP"/>
    </source>
</evidence>
<dbReference type="GeneID" id="136797496"/>
<evidence type="ECO:0000313" key="4">
    <source>
        <dbReference type="Proteomes" id="UP000594262"/>
    </source>
</evidence>
<keyword evidence="4" id="KW-1185">Reference proteome</keyword>
<dbReference type="Proteomes" id="UP000594262">
    <property type="component" value="Unplaced"/>
</dbReference>
<proteinExistence type="predicted"/>
<keyword evidence="2" id="KW-0732">Signal</keyword>